<evidence type="ECO:0000313" key="2">
    <source>
        <dbReference type="EMBL" id="KAJ3570110.1"/>
    </source>
</evidence>
<protein>
    <submittedName>
        <fullName evidence="2">Uncharacterized protein</fullName>
    </submittedName>
</protein>
<feature type="region of interest" description="Disordered" evidence="1">
    <location>
        <begin position="1"/>
        <end position="21"/>
    </location>
</feature>
<sequence length="134" mass="14562">MGRTEPTVVKPPAAFRRDARAKRARTVINKVIPALLSAHPRARRGIERSELIVDPPRLSQVKAGQQQGDKNGEDPLRIDGAEEGGRKASGVRRGGGRRKVNSSLHNEDKDAKNASRSRIEEEGAARTTQATAKP</sequence>
<feature type="compositionally biased region" description="Basic and acidic residues" evidence="1">
    <location>
        <begin position="70"/>
        <end position="86"/>
    </location>
</feature>
<name>A0A9W8NCY7_9PEZI</name>
<keyword evidence="3" id="KW-1185">Reference proteome</keyword>
<dbReference type="Proteomes" id="UP001148614">
    <property type="component" value="Unassembled WGS sequence"/>
</dbReference>
<feature type="region of interest" description="Disordered" evidence="1">
    <location>
        <begin position="38"/>
        <end position="134"/>
    </location>
</feature>
<evidence type="ECO:0000256" key="1">
    <source>
        <dbReference type="SAM" id="MobiDB-lite"/>
    </source>
</evidence>
<feature type="compositionally biased region" description="Basic and acidic residues" evidence="1">
    <location>
        <begin position="105"/>
        <end position="124"/>
    </location>
</feature>
<organism evidence="2 3">
    <name type="scientific">Xylaria arbuscula</name>
    <dbReference type="NCBI Taxonomy" id="114810"/>
    <lineage>
        <taxon>Eukaryota</taxon>
        <taxon>Fungi</taxon>
        <taxon>Dikarya</taxon>
        <taxon>Ascomycota</taxon>
        <taxon>Pezizomycotina</taxon>
        <taxon>Sordariomycetes</taxon>
        <taxon>Xylariomycetidae</taxon>
        <taxon>Xylariales</taxon>
        <taxon>Xylariaceae</taxon>
        <taxon>Xylaria</taxon>
    </lineage>
</organism>
<dbReference type="VEuPathDB" id="FungiDB:F4678DRAFT_475394"/>
<gene>
    <name evidence="2" type="ORF">NPX13_g5840</name>
</gene>
<proteinExistence type="predicted"/>
<accession>A0A9W8NCY7</accession>
<evidence type="ECO:0000313" key="3">
    <source>
        <dbReference type="Proteomes" id="UP001148614"/>
    </source>
</evidence>
<dbReference type="AlphaFoldDB" id="A0A9W8NCY7"/>
<dbReference type="EMBL" id="JANPWZ010000968">
    <property type="protein sequence ID" value="KAJ3570110.1"/>
    <property type="molecule type" value="Genomic_DNA"/>
</dbReference>
<reference evidence="2" key="1">
    <citation type="submission" date="2022-07" db="EMBL/GenBank/DDBJ databases">
        <title>Genome Sequence of Xylaria arbuscula.</title>
        <authorList>
            <person name="Buettner E."/>
        </authorList>
    </citation>
    <scope>NUCLEOTIDE SEQUENCE</scope>
    <source>
        <strain evidence="2">VT107</strain>
    </source>
</reference>
<comment type="caution">
    <text evidence="2">The sequence shown here is derived from an EMBL/GenBank/DDBJ whole genome shotgun (WGS) entry which is preliminary data.</text>
</comment>